<dbReference type="PANTHER" id="PTHR12558:SF13">
    <property type="entry name" value="CELL DIVISION CYCLE PROTEIN 27 HOMOLOG"/>
    <property type="match status" value="1"/>
</dbReference>
<evidence type="ECO:0000313" key="5">
    <source>
        <dbReference type="EMBL" id="GGX82926.1"/>
    </source>
</evidence>
<evidence type="ECO:0000256" key="1">
    <source>
        <dbReference type="ARBA" id="ARBA00022737"/>
    </source>
</evidence>
<dbReference type="RefSeq" id="WP_189466433.1">
    <property type="nucleotide sequence ID" value="NZ_BMXS01000002.1"/>
</dbReference>
<keyword evidence="4" id="KW-0732">Signal</keyword>
<protein>
    <recommendedName>
        <fullName evidence="7">Tetratricopeptide repeat protein</fullName>
    </recommendedName>
</protein>
<feature type="chain" id="PRO_5046377338" description="Tetratricopeptide repeat protein" evidence="4">
    <location>
        <begin position="25"/>
        <end position="315"/>
    </location>
</feature>
<dbReference type="EMBL" id="BMXS01000002">
    <property type="protein sequence ID" value="GGX82926.1"/>
    <property type="molecule type" value="Genomic_DNA"/>
</dbReference>
<evidence type="ECO:0000313" key="6">
    <source>
        <dbReference type="Proteomes" id="UP000653056"/>
    </source>
</evidence>
<keyword evidence="2 3" id="KW-0802">TPR repeat</keyword>
<reference evidence="6" key="1">
    <citation type="journal article" date="2019" name="Int. J. Syst. Evol. Microbiol.">
        <title>The Global Catalogue of Microorganisms (GCM) 10K type strain sequencing project: providing services to taxonomists for standard genome sequencing and annotation.</title>
        <authorList>
            <consortium name="The Broad Institute Genomics Platform"/>
            <consortium name="The Broad Institute Genome Sequencing Center for Infectious Disease"/>
            <person name="Wu L."/>
            <person name="Ma J."/>
        </authorList>
    </citation>
    <scope>NUCLEOTIDE SEQUENCE [LARGE SCALE GENOMIC DNA]</scope>
    <source>
        <strain evidence="6">KCTC 22228</strain>
    </source>
</reference>
<organism evidence="5 6">
    <name type="scientific">Litchfieldella qijiaojingensis</name>
    <dbReference type="NCBI Taxonomy" id="980347"/>
    <lineage>
        <taxon>Bacteria</taxon>
        <taxon>Pseudomonadati</taxon>
        <taxon>Pseudomonadota</taxon>
        <taxon>Gammaproteobacteria</taxon>
        <taxon>Oceanospirillales</taxon>
        <taxon>Halomonadaceae</taxon>
        <taxon>Litchfieldella</taxon>
    </lineage>
</organism>
<comment type="caution">
    <text evidence="5">The sequence shown here is derived from an EMBL/GenBank/DDBJ whole genome shotgun (WGS) entry which is preliminary data.</text>
</comment>
<feature type="repeat" description="TPR" evidence="3">
    <location>
        <begin position="160"/>
        <end position="193"/>
    </location>
</feature>
<dbReference type="SUPFAM" id="SSF48452">
    <property type="entry name" value="TPR-like"/>
    <property type="match status" value="1"/>
</dbReference>
<dbReference type="InterPro" id="IPR013105">
    <property type="entry name" value="TPR_2"/>
</dbReference>
<dbReference type="InterPro" id="IPR019734">
    <property type="entry name" value="TPR_rpt"/>
</dbReference>
<keyword evidence="6" id="KW-1185">Reference proteome</keyword>
<feature type="repeat" description="TPR" evidence="3">
    <location>
        <begin position="92"/>
        <end position="125"/>
    </location>
</feature>
<dbReference type="PANTHER" id="PTHR12558">
    <property type="entry name" value="CELL DIVISION CYCLE 16,23,27"/>
    <property type="match status" value="1"/>
</dbReference>
<dbReference type="Pfam" id="PF13432">
    <property type="entry name" value="TPR_16"/>
    <property type="match status" value="2"/>
</dbReference>
<evidence type="ECO:0000256" key="3">
    <source>
        <dbReference type="PROSITE-ProRule" id="PRU00339"/>
    </source>
</evidence>
<evidence type="ECO:0008006" key="7">
    <source>
        <dbReference type="Google" id="ProtNLM"/>
    </source>
</evidence>
<dbReference type="PROSITE" id="PS50005">
    <property type="entry name" value="TPR"/>
    <property type="match status" value="4"/>
</dbReference>
<dbReference type="Pfam" id="PF07719">
    <property type="entry name" value="TPR_2"/>
    <property type="match status" value="1"/>
</dbReference>
<dbReference type="Proteomes" id="UP000653056">
    <property type="component" value="Unassembled WGS sequence"/>
</dbReference>
<evidence type="ECO:0000256" key="2">
    <source>
        <dbReference type="ARBA" id="ARBA00022803"/>
    </source>
</evidence>
<feature type="repeat" description="TPR" evidence="3">
    <location>
        <begin position="258"/>
        <end position="291"/>
    </location>
</feature>
<sequence length="315" mass="34837">MFYQHRTTLLLSAVLFGVALSGCATNNSRHGASDAYGALYDGESTAVYSTAFPVASPAEAYHNGDAALNAGDEDRALFEYLRGLQLEKSPQAEPLYKIGTIHHGRGNYRLASLAYRWAQELEPQHAGAGTGLGIVLLQQRQYELAEQQLQPIVARGNAPWKAHNALGIIADMRGEHEQAAEHYQQALQTNPRSAQVLNNLGYSRYLAGDWPGARQALREAVSHNPRYELAWRNLGLVHAREGDYEFAIEAVARNGERAEAYNDIGYISMVEGRYDEAMNFFQEAMRLSPAYYVTASQNARNLDMVLRRSGGQSAN</sequence>
<dbReference type="InterPro" id="IPR011990">
    <property type="entry name" value="TPR-like_helical_dom_sf"/>
</dbReference>
<name>A0ABQ2YFX2_9GAMM</name>
<dbReference type="SMART" id="SM00028">
    <property type="entry name" value="TPR"/>
    <property type="match status" value="6"/>
</dbReference>
<gene>
    <name evidence="5" type="ORF">GCM10007160_08060</name>
</gene>
<keyword evidence="1" id="KW-0677">Repeat</keyword>
<feature type="signal peptide" evidence="4">
    <location>
        <begin position="1"/>
        <end position="24"/>
    </location>
</feature>
<evidence type="ECO:0000256" key="4">
    <source>
        <dbReference type="SAM" id="SignalP"/>
    </source>
</evidence>
<dbReference type="Gene3D" id="1.25.40.10">
    <property type="entry name" value="Tetratricopeptide repeat domain"/>
    <property type="match status" value="3"/>
</dbReference>
<proteinExistence type="predicted"/>
<dbReference type="PROSITE" id="PS50293">
    <property type="entry name" value="TPR_REGION"/>
    <property type="match status" value="1"/>
</dbReference>
<feature type="repeat" description="TPR" evidence="3">
    <location>
        <begin position="194"/>
        <end position="227"/>
    </location>
</feature>
<dbReference type="PROSITE" id="PS51257">
    <property type="entry name" value="PROKAR_LIPOPROTEIN"/>
    <property type="match status" value="1"/>
</dbReference>
<accession>A0ABQ2YFX2</accession>